<sequence>MLKKWKTPMIKKYIKSEFLLLSLLLSAQNTYAIEQEIVYEDTTSIISSDEVRYNAAQQEAYDEVKQQTHQILTCLQQLEQVLVTDKVKFDTTKGLKKEILETVGAVKATLESLFTIYTTQEAFPENFITGVAINKSCMDYLLPCLYNDISSISIDTFNTYINEQFMIHKEQMIQNFKLVGQYSKANHLKIQELRVATDNVGLTSFNKAFRYFQDVPMSLTGVPLMTTAQNTAFGLSLAALVYTIATYMAPRDGKFNIPCLDVTALKNLKINATSLECKSSSLPFKDFIGSQELTQQGMQGTKDSIEKTVLEFGIGNYIERLYKQTKDNPLTMLGIGYVGANTKSIYDAATKYTQETYDSMINYMRGEISQEGKGFNRRYNDVYFKDMINSEQLETFALELADYMKHPARYENSGTAPSTGILLTGPSQTGKSYYAQAIRTLINEELKKESAQSMKFWSVTKEEVAEYGLSAIFSWARHCAPCILFFDEIDMIGAHRDTDKTISSEFLTNMSGLLNNKNKKVIVIAATNVPDQLDQALLQNGRLGKQFQFELPSFQHRKEYLEKSLRKKNIKTLSDDDIAMIAHETEGQTYNTLNTIIATALRLAIFKSRLVTKQDFEDALDIDLRHIRKNSSLTDDQKKVIAIYQSGQAAARHILSTPQQVIKITIDSIEKQAKGSFSLQKPAPQEQTLNQSYTQYEQPKPIKNGHVFTLDLQNHSDFLNDEDQEHELLALLAGQAALELITGNMYSNFCKEDRAIILHTLEVNISQGGNITDDIRKEAIARKDALYSKAKAIMQPHIQFVQNIVNHLIQHRNISTSQWAELTSNYKI</sequence>
<dbReference type="SUPFAM" id="SSF52540">
    <property type="entry name" value="P-loop containing nucleoside triphosphate hydrolases"/>
    <property type="match status" value="1"/>
</dbReference>
<dbReference type="PANTHER" id="PTHR23076">
    <property type="entry name" value="METALLOPROTEASE M41 FTSH"/>
    <property type="match status" value="1"/>
</dbReference>
<dbReference type="Gene3D" id="3.40.50.300">
    <property type="entry name" value="P-loop containing nucleotide triphosphate hydrolases"/>
    <property type="match status" value="1"/>
</dbReference>
<dbReference type="KEGG" id="cdes:C0J27_00670"/>
<reference evidence="3 4" key="1">
    <citation type="submission" date="2017-12" db="EMBL/GenBank/DDBJ databases">
        <title>Chromulinavorax destructans is a abundant pathogen of dominant heterotrophic picoflagllates.</title>
        <authorList>
            <person name="Deeg C.M."/>
            <person name="Zimmer M."/>
            <person name="Suttle C.A."/>
        </authorList>
    </citation>
    <scope>NUCLEOTIDE SEQUENCE [LARGE SCALE GENOMIC DNA]</scope>
    <source>
        <strain evidence="3 4">SeV1</strain>
    </source>
</reference>
<dbReference type="GO" id="GO:0004176">
    <property type="term" value="F:ATP-dependent peptidase activity"/>
    <property type="evidence" value="ECO:0007669"/>
    <property type="project" value="InterPro"/>
</dbReference>
<feature type="chain" id="PRO_5016814586" description="AAA+ ATPase domain-containing protein" evidence="1">
    <location>
        <begin position="33"/>
        <end position="828"/>
    </location>
</feature>
<dbReference type="SUPFAM" id="SSF140990">
    <property type="entry name" value="FtsH protease domain-like"/>
    <property type="match status" value="1"/>
</dbReference>
<protein>
    <recommendedName>
        <fullName evidence="2">AAA+ ATPase domain-containing protein</fullName>
    </recommendedName>
</protein>
<accession>A0A345ZAE8</accession>
<dbReference type="Pfam" id="PF00004">
    <property type="entry name" value="AAA"/>
    <property type="match status" value="1"/>
</dbReference>
<dbReference type="GO" id="GO:0016887">
    <property type="term" value="F:ATP hydrolysis activity"/>
    <property type="evidence" value="ECO:0007669"/>
    <property type="project" value="InterPro"/>
</dbReference>
<dbReference type="GO" id="GO:0006508">
    <property type="term" value="P:proteolysis"/>
    <property type="evidence" value="ECO:0007669"/>
    <property type="project" value="InterPro"/>
</dbReference>
<evidence type="ECO:0000256" key="1">
    <source>
        <dbReference type="SAM" id="SignalP"/>
    </source>
</evidence>
<keyword evidence="4" id="KW-1185">Reference proteome</keyword>
<feature type="signal peptide" evidence="1">
    <location>
        <begin position="1"/>
        <end position="32"/>
    </location>
</feature>
<dbReference type="GO" id="GO:0030163">
    <property type="term" value="P:protein catabolic process"/>
    <property type="evidence" value="ECO:0007669"/>
    <property type="project" value="TreeGrafter"/>
</dbReference>
<dbReference type="Gene3D" id="1.10.8.60">
    <property type="match status" value="1"/>
</dbReference>
<feature type="domain" description="AAA+ ATPase" evidence="2">
    <location>
        <begin position="417"/>
        <end position="553"/>
    </location>
</feature>
<dbReference type="PANTHER" id="PTHR23076:SF97">
    <property type="entry name" value="ATP-DEPENDENT ZINC METALLOPROTEASE YME1L1"/>
    <property type="match status" value="1"/>
</dbReference>
<evidence type="ECO:0000259" key="2">
    <source>
        <dbReference type="SMART" id="SM00382"/>
    </source>
</evidence>
<organism evidence="3 4">
    <name type="scientific">Candidatus Chromulinivorax destructor</name>
    <dbReference type="NCBI Taxonomy" id="2066483"/>
    <lineage>
        <taxon>Bacteria</taxon>
        <taxon>Candidatus Babelota</taxon>
        <taxon>Candidatus Babeliae</taxon>
        <taxon>Candidatus Babeliales</taxon>
        <taxon>Candidatus Chromulinivoraceae</taxon>
        <taxon>Candidatus Chromulinivorax</taxon>
    </lineage>
</organism>
<dbReference type="InterPro" id="IPR003593">
    <property type="entry name" value="AAA+_ATPase"/>
</dbReference>
<dbReference type="OrthoDB" id="568406at2"/>
<keyword evidence="1" id="KW-0732">Signal</keyword>
<dbReference type="GO" id="GO:0005524">
    <property type="term" value="F:ATP binding"/>
    <property type="evidence" value="ECO:0007669"/>
    <property type="project" value="InterPro"/>
</dbReference>
<dbReference type="GO" id="GO:0005886">
    <property type="term" value="C:plasma membrane"/>
    <property type="evidence" value="ECO:0007669"/>
    <property type="project" value="TreeGrafter"/>
</dbReference>
<dbReference type="InterPro" id="IPR027417">
    <property type="entry name" value="P-loop_NTPase"/>
</dbReference>
<dbReference type="Gene3D" id="1.20.58.760">
    <property type="entry name" value="Peptidase M41"/>
    <property type="match status" value="1"/>
</dbReference>
<gene>
    <name evidence="3" type="ORF">C0J27_00670</name>
</gene>
<dbReference type="AlphaFoldDB" id="A0A345ZAE8"/>
<proteinExistence type="predicted"/>
<evidence type="ECO:0000313" key="4">
    <source>
        <dbReference type="Proteomes" id="UP000254834"/>
    </source>
</evidence>
<name>A0A345ZAE8_9BACT</name>
<dbReference type="Proteomes" id="UP000254834">
    <property type="component" value="Chromosome"/>
</dbReference>
<dbReference type="InterPro" id="IPR003959">
    <property type="entry name" value="ATPase_AAA_core"/>
</dbReference>
<dbReference type="InterPro" id="IPR037219">
    <property type="entry name" value="Peptidase_M41-like"/>
</dbReference>
<evidence type="ECO:0000313" key="3">
    <source>
        <dbReference type="EMBL" id="AXK60265.1"/>
    </source>
</evidence>
<dbReference type="SMART" id="SM00382">
    <property type="entry name" value="AAA"/>
    <property type="match status" value="1"/>
</dbReference>
<dbReference type="EMBL" id="CP025544">
    <property type="protein sequence ID" value="AXK60265.1"/>
    <property type="molecule type" value="Genomic_DNA"/>
</dbReference>
<dbReference type="GO" id="GO:0004222">
    <property type="term" value="F:metalloendopeptidase activity"/>
    <property type="evidence" value="ECO:0007669"/>
    <property type="project" value="InterPro"/>
</dbReference>